<proteinExistence type="predicted"/>
<gene>
    <name evidence="2" type="ORF">O159_09480</name>
</gene>
<dbReference type="KEGG" id="lxy:O159_09480"/>
<name>U3PC32_LEIXC</name>
<evidence type="ECO:0000256" key="1">
    <source>
        <dbReference type="SAM" id="MobiDB-lite"/>
    </source>
</evidence>
<dbReference type="EMBL" id="CP006734">
    <property type="protein sequence ID" value="AGW41078.1"/>
    <property type="molecule type" value="Genomic_DNA"/>
</dbReference>
<dbReference type="PATRIC" id="fig|1389489.3.peg.912"/>
<dbReference type="AlphaFoldDB" id="U3PC32"/>
<evidence type="ECO:0000313" key="3">
    <source>
        <dbReference type="Proteomes" id="UP000016743"/>
    </source>
</evidence>
<dbReference type="InterPro" id="IPR024747">
    <property type="entry name" value="Pyridox_Oxase-rel"/>
</dbReference>
<dbReference type="SUPFAM" id="SSF50475">
    <property type="entry name" value="FMN-binding split barrel"/>
    <property type="match status" value="1"/>
</dbReference>
<evidence type="ECO:0000313" key="2">
    <source>
        <dbReference type="EMBL" id="AGW41078.1"/>
    </source>
</evidence>
<reference evidence="2 3" key="1">
    <citation type="journal article" date="2013" name="Genome Announc.">
        <title>Complete Genome Sequence of Leifsonia xyli subsp. cynodontis Strain DSM46306, a Gram-Positive Bacterial Pathogen of Grasses.</title>
        <authorList>
            <person name="Monteiro-Vitorello C.B."/>
            <person name="Zerillo M.M."/>
            <person name="Van Sluys M.A."/>
            <person name="Camargo L.E."/>
            <person name="Kitajima J.P."/>
        </authorList>
    </citation>
    <scope>NUCLEOTIDE SEQUENCE [LARGE SCALE GENOMIC DNA]</scope>
    <source>
        <strain evidence="2 3">DSM 46306</strain>
    </source>
</reference>
<organism evidence="2 3">
    <name type="scientific">Leifsonia xyli subsp. cynodontis DSM 46306</name>
    <dbReference type="NCBI Taxonomy" id="1389489"/>
    <lineage>
        <taxon>Bacteria</taxon>
        <taxon>Bacillati</taxon>
        <taxon>Actinomycetota</taxon>
        <taxon>Actinomycetes</taxon>
        <taxon>Micrococcales</taxon>
        <taxon>Microbacteriaceae</taxon>
        <taxon>Leifsonia</taxon>
    </lineage>
</organism>
<dbReference type="RefSeq" id="WP_021754525.1">
    <property type="nucleotide sequence ID" value="NC_022438.1"/>
</dbReference>
<dbReference type="Proteomes" id="UP000016743">
    <property type="component" value="Chromosome"/>
</dbReference>
<dbReference type="STRING" id="1389489.O159_09480"/>
<dbReference type="HOGENOM" id="CLU_1473619_0_0_11"/>
<dbReference type="Pfam" id="PF12900">
    <property type="entry name" value="Pyridox_ox_2"/>
    <property type="match status" value="1"/>
</dbReference>
<sequence length="192" mass="20961">MPEDLPNPYQKAPGPPPRSAASFGVVDLDTASCWELVQHGSLGRFAVDGADGAPDVFPMNYLVHEGSVYVRSGPGSKLRSILDHASVAFEIDGEDLGHRWSVVIRVTARRLDSDDEIEAAGVLRLQSWSPTPKQNFIQLTPRTVTGRRFPKMPAGHSAAHRPPVIAHPTIMHDGSLDKPLPIPHFPPFSDHE</sequence>
<keyword evidence="3" id="KW-1185">Reference proteome</keyword>
<accession>U3PC32</accession>
<dbReference type="eggNOG" id="COG3467">
    <property type="taxonomic scope" value="Bacteria"/>
</dbReference>
<evidence type="ECO:0008006" key="4">
    <source>
        <dbReference type="Google" id="ProtNLM"/>
    </source>
</evidence>
<dbReference type="Gene3D" id="2.30.110.10">
    <property type="entry name" value="Electron Transport, Fmn-binding Protein, Chain A"/>
    <property type="match status" value="1"/>
</dbReference>
<dbReference type="OrthoDB" id="7062584at2"/>
<dbReference type="InterPro" id="IPR012349">
    <property type="entry name" value="Split_barrel_FMN-bd"/>
</dbReference>
<protein>
    <recommendedName>
        <fullName evidence="4">Flavin-nucleotide-binding protein</fullName>
    </recommendedName>
</protein>
<feature type="region of interest" description="Disordered" evidence="1">
    <location>
        <begin position="1"/>
        <end position="20"/>
    </location>
</feature>